<accession>A0AAD4MER0</accession>
<gene>
    <name evidence="16" type="ORF">B0F90DRAFT_1807009</name>
</gene>
<dbReference type="FunFam" id="3.40.50.10810:FF:000008">
    <property type="entry name" value="Chromatin structure-remodeling complex subunit snf21"/>
    <property type="match status" value="1"/>
</dbReference>
<dbReference type="PROSITE" id="PS50014">
    <property type="entry name" value="BROMODOMAIN_2"/>
    <property type="match status" value="1"/>
</dbReference>
<evidence type="ECO:0000259" key="15">
    <source>
        <dbReference type="PROSITE" id="PS51666"/>
    </source>
</evidence>
<dbReference type="InterPro" id="IPR036427">
    <property type="entry name" value="Bromodomain-like_sf"/>
</dbReference>
<feature type="domain" description="Bromo" evidence="11">
    <location>
        <begin position="1317"/>
        <end position="1387"/>
    </location>
</feature>
<dbReference type="PROSITE" id="PS51194">
    <property type="entry name" value="HELICASE_CTER"/>
    <property type="match status" value="1"/>
</dbReference>
<dbReference type="PRINTS" id="PR00503">
    <property type="entry name" value="BROMODOMAIN"/>
</dbReference>
<dbReference type="SMART" id="SM00951">
    <property type="entry name" value="QLQ"/>
    <property type="match status" value="1"/>
</dbReference>
<keyword evidence="5" id="KW-0805">Transcription regulation</keyword>
<evidence type="ECO:0000313" key="16">
    <source>
        <dbReference type="EMBL" id="KAI0307519.1"/>
    </source>
</evidence>
<keyword evidence="17" id="KW-1185">Reference proteome</keyword>
<evidence type="ECO:0000256" key="8">
    <source>
        <dbReference type="ARBA" id="ARBA00023242"/>
    </source>
</evidence>
<dbReference type="InterPro" id="IPR038718">
    <property type="entry name" value="SNF2-like_sf"/>
</dbReference>
<evidence type="ECO:0000259" key="14">
    <source>
        <dbReference type="PROSITE" id="PS51204"/>
    </source>
</evidence>
<feature type="domain" description="Helicase C-terminal" evidence="13">
    <location>
        <begin position="918"/>
        <end position="1079"/>
    </location>
</feature>
<evidence type="ECO:0000256" key="9">
    <source>
        <dbReference type="PROSITE-ProRule" id="PRU00035"/>
    </source>
</evidence>
<evidence type="ECO:0000256" key="10">
    <source>
        <dbReference type="SAM" id="MobiDB-lite"/>
    </source>
</evidence>
<feature type="domain" description="HSA" evidence="14">
    <location>
        <begin position="424"/>
        <end position="496"/>
    </location>
</feature>
<dbReference type="CDD" id="cd17996">
    <property type="entry name" value="DEXHc_SMARCA2_SMARCA4"/>
    <property type="match status" value="1"/>
</dbReference>
<dbReference type="PANTHER" id="PTHR10799">
    <property type="entry name" value="SNF2/RAD54 HELICASE FAMILY"/>
    <property type="match status" value="1"/>
</dbReference>
<dbReference type="Pfam" id="PF00271">
    <property type="entry name" value="Helicase_C"/>
    <property type="match status" value="1"/>
</dbReference>
<dbReference type="GO" id="GO:0042393">
    <property type="term" value="F:histone binding"/>
    <property type="evidence" value="ECO:0007669"/>
    <property type="project" value="InterPro"/>
</dbReference>
<keyword evidence="8" id="KW-0539">Nucleus</keyword>
<evidence type="ECO:0000256" key="4">
    <source>
        <dbReference type="ARBA" id="ARBA00022840"/>
    </source>
</evidence>
<dbReference type="SMART" id="SM00490">
    <property type="entry name" value="HELICc"/>
    <property type="match status" value="1"/>
</dbReference>
<dbReference type="InterPro" id="IPR001487">
    <property type="entry name" value="Bromodomain"/>
</dbReference>
<dbReference type="InterPro" id="IPR049730">
    <property type="entry name" value="SNF2/RAD54-like_C"/>
</dbReference>
<dbReference type="SUPFAM" id="SSF52540">
    <property type="entry name" value="P-loop containing nucleoside triphosphate hydrolases"/>
    <property type="match status" value="2"/>
</dbReference>
<feature type="region of interest" description="Disordered" evidence="10">
    <location>
        <begin position="70"/>
        <end position="136"/>
    </location>
</feature>
<evidence type="ECO:0000256" key="5">
    <source>
        <dbReference type="ARBA" id="ARBA00023015"/>
    </source>
</evidence>
<dbReference type="SMART" id="SM01314">
    <property type="entry name" value="SnAC"/>
    <property type="match status" value="1"/>
</dbReference>
<dbReference type="Gene3D" id="1.20.920.10">
    <property type="entry name" value="Bromodomain-like"/>
    <property type="match status" value="1"/>
</dbReference>
<comment type="caution">
    <text evidence="16">The sequence shown here is derived from an EMBL/GenBank/DDBJ whole genome shotgun (WGS) entry which is preliminary data.</text>
</comment>
<feature type="region of interest" description="Disordered" evidence="10">
    <location>
        <begin position="199"/>
        <end position="220"/>
    </location>
</feature>
<evidence type="ECO:0000313" key="17">
    <source>
        <dbReference type="Proteomes" id="UP001203297"/>
    </source>
</evidence>
<feature type="domain" description="QLQ" evidence="15">
    <location>
        <begin position="135"/>
        <end position="170"/>
    </location>
</feature>
<evidence type="ECO:0000259" key="13">
    <source>
        <dbReference type="PROSITE" id="PS51194"/>
    </source>
</evidence>
<dbReference type="Proteomes" id="UP001203297">
    <property type="component" value="Unassembled WGS sequence"/>
</dbReference>
<keyword evidence="7" id="KW-0804">Transcription</keyword>
<dbReference type="SMART" id="SM00487">
    <property type="entry name" value="DEXDc"/>
    <property type="match status" value="1"/>
</dbReference>
<dbReference type="InterPro" id="IPR000330">
    <property type="entry name" value="SNF2_N"/>
</dbReference>
<keyword evidence="3" id="KW-0378">Hydrolase</keyword>
<sequence>MATSNISHSHSHHNQLQLLNLNQQRQQNPAYAKEKVQAIFQRANLLRSQGFTPENNQELQSLIRFISNLQTQQAQQNEHTNPDHSLSVNGHPSLPQQAQPSLNGSAPSSHSSLTLTSGPFPSNPPHPGPSTTPVSFTPEQINILRAQIHAFKTLQRGLPVPPELQNLIRPPQSNNPEIEKLLSAQLAAKVVDNAVKVQKASNEVPSTPAAPETPATPAHQDAPLKLEAAPQLEDVPKVVVPDEDPNSPLYPYNAYVHPFTHLKIVGTTPDAYATRLQRLLIPSIMPLGLDPQQVINERRRFVEARIQQRIRELEAMSSTISDGGLEPIIDDESKENVVKSYQEVTRKGINLGYVHPPATAHGKLRAAIELKSLRVLDKQRALRAMVAERLTHGSLLPLNRSDFRRARKPTIRDTHMTENLERKQRVDRERRAKQKHVEQLGIICTHEREVLAVNRAAQDRVVRLGKAVLSFHTHAEREEQKRIERISKERLKALKADDEEAYMKLIDTAKDTRITHLLKQTDTYLDSLAQAVLAQQNENPLDVVEEATSEETFGAHKSFEDAQDEKGKIDYYAVAHRIKEKVSKQPSLLVGGTLKEYQLKGLQWMVSLYNNRLNGILADEMGLGKTIQTISLVAFLIEVKKQRGPYLVIVPLSTMTNWSGEFAKWAPAVKAISYKGNPMQRRALQSELRVGQFQVLLTTYEYIIKDRPVLSKMKWVHMIIDEGHRMKNTQSKLAQTLTTYYHSRYRLILTGTPLQNNLPELWSLLNFVLPKIFNSVKSFDEWFNTPFANSGTPDKIELNEEEALLIIRRLHKVLRPFLLRRLKKDVEAELPDKVEKIVKVKMSALQAQLYKQMKKYKMIADGSDKQGKTGGVKGLSNELMQLRKICQHPFLFESVEDKINPAGLIDEKLIRSSGKIELLSRILPKFFSTGHRVLIFFQMTKVMDIMEDFLKMMGWKYLRLDGGTKTEERAGHVQLFNAKGSEIMVFILSTRAGGLGLNLQTADTVIIFDSDWNPHADLQAQDRAHRIGQTKSVRILRFITEKSVEEAMYARARYKLDIDDKVIQAGRFDNKSTQEEQEEFLRSILEADQEEESEEAGDMNDDEINEIIARSDEEARLFSEMDMLRERDAIANWKTAGNRGKPPLPLITLEELPECYRTDEPFEAKDESEEAEGRGHRRRAVINYNDGLSDDQWAMALEEGEDIQQLSEQARLKQARRAAKLESGTGTPMSEGGRGRGRKGKAKVNEVEFEPPNGKRKRSGNNKSMSVTPSVMDEDEDDRDLKRRKVKTVELPTAIKERVKKAFNECFKAIINCTDENGRKRCDLFRELPDRREYPDYYRIIPSPIALSHIRKRINSHQYKTVTAFRDDVRLMFTNARTYNQEGSWVYVDAVEMEKAFDTAYSRHVANSGLPGADVSVPPTGGASLDEALTPMDEDREEGRPPPKPKNGRKQIVSDDEYLTPSEDD</sequence>
<evidence type="ECO:0000256" key="2">
    <source>
        <dbReference type="ARBA" id="ARBA00022741"/>
    </source>
</evidence>
<evidence type="ECO:0000256" key="3">
    <source>
        <dbReference type="ARBA" id="ARBA00022801"/>
    </source>
</evidence>
<dbReference type="InterPro" id="IPR027417">
    <property type="entry name" value="P-loop_NTPase"/>
</dbReference>
<protein>
    <submittedName>
        <fullName evidence="16">SNF2 family N-terminal domain-containing protein</fullName>
    </submittedName>
</protein>
<dbReference type="InterPro" id="IPR014012">
    <property type="entry name" value="HSA_dom"/>
</dbReference>
<dbReference type="Pfam" id="PF14619">
    <property type="entry name" value="SnAC"/>
    <property type="match status" value="1"/>
</dbReference>
<dbReference type="SMART" id="SM00573">
    <property type="entry name" value="HSA"/>
    <property type="match status" value="1"/>
</dbReference>
<dbReference type="GO" id="GO:0005634">
    <property type="term" value="C:nucleus"/>
    <property type="evidence" value="ECO:0007669"/>
    <property type="project" value="UniProtKB-SubCell"/>
</dbReference>
<feature type="compositionally biased region" description="Polar residues" evidence="10">
    <location>
        <begin position="70"/>
        <end position="115"/>
    </location>
</feature>
<keyword evidence="4" id="KW-0067">ATP-binding</keyword>
<evidence type="ECO:0000259" key="12">
    <source>
        <dbReference type="PROSITE" id="PS51192"/>
    </source>
</evidence>
<dbReference type="Pfam" id="PF07529">
    <property type="entry name" value="HSA"/>
    <property type="match status" value="1"/>
</dbReference>
<feature type="compositionally biased region" description="Low complexity" evidence="10">
    <location>
        <begin position="207"/>
        <end position="218"/>
    </location>
</feature>
<feature type="compositionally biased region" description="Pro residues" evidence="10">
    <location>
        <begin position="121"/>
        <end position="130"/>
    </location>
</feature>
<dbReference type="InterPro" id="IPR014001">
    <property type="entry name" value="Helicase_ATP-bd"/>
</dbReference>
<dbReference type="Pfam" id="PF00439">
    <property type="entry name" value="Bromodomain"/>
    <property type="match status" value="1"/>
</dbReference>
<dbReference type="CDD" id="cd18793">
    <property type="entry name" value="SF2_C_SNF"/>
    <property type="match status" value="1"/>
</dbReference>
<evidence type="ECO:0000256" key="7">
    <source>
        <dbReference type="ARBA" id="ARBA00023163"/>
    </source>
</evidence>
<dbReference type="PROSITE" id="PS51204">
    <property type="entry name" value="HSA"/>
    <property type="match status" value="1"/>
</dbReference>
<dbReference type="Gene3D" id="1.20.5.170">
    <property type="match status" value="1"/>
</dbReference>
<feature type="region of interest" description="Disordered" evidence="10">
    <location>
        <begin position="1410"/>
        <end position="1465"/>
    </location>
</feature>
<dbReference type="Pfam" id="PF08880">
    <property type="entry name" value="QLQ"/>
    <property type="match status" value="1"/>
</dbReference>
<dbReference type="PROSITE" id="PS51192">
    <property type="entry name" value="HELICASE_ATP_BIND_1"/>
    <property type="match status" value="1"/>
</dbReference>
<name>A0AAD4MER0_9AGAM</name>
<feature type="region of interest" description="Disordered" evidence="10">
    <location>
        <begin position="1214"/>
        <end position="1280"/>
    </location>
</feature>
<dbReference type="GO" id="GO:0006338">
    <property type="term" value="P:chromatin remodeling"/>
    <property type="evidence" value="ECO:0007669"/>
    <property type="project" value="UniProtKB-ARBA"/>
</dbReference>
<reference evidence="16" key="1">
    <citation type="journal article" date="2022" name="New Phytol.">
        <title>Evolutionary transition to the ectomycorrhizal habit in the genomes of a hyperdiverse lineage of mushroom-forming fungi.</title>
        <authorList>
            <person name="Looney B."/>
            <person name="Miyauchi S."/>
            <person name="Morin E."/>
            <person name="Drula E."/>
            <person name="Courty P.E."/>
            <person name="Kohler A."/>
            <person name="Kuo A."/>
            <person name="LaButti K."/>
            <person name="Pangilinan J."/>
            <person name="Lipzen A."/>
            <person name="Riley R."/>
            <person name="Andreopoulos W."/>
            <person name="He G."/>
            <person name="Johnson J."/>
            <person name="Nolan M."/>
            <person name="Tritt A."/>
            <person name="Barry K.W."/>
            <person name="Grigoriev I.V."/>
            <person name="Nagy L.G."/>
            <person name="Hibbett D."/>
            <person name="Henrissat B."/>
            <person name="Matheny P.B."/>
            <person name="Labbe J."/>
            <person name="Martin F.M."/>
        </authorList>
    </citation>
    <scope>NUCLEOTIDE SEQUENCE</scope>
    <source>
        <strain evidence="16">BPL690</strain>
    </source>
</reference>
<dbReference type="Gene3D" id="3.40.50.300">
    <property type="entry name" value="P-loop containing nucleotide triphosphate hydrolases"/>
    <property type="match status" value="1"/>
</dbReference>
<evidence type="ECO:0000256" key="6">
    <source>
        <dbReference type="ARBA" id="ARBA00023117"/>
    </source>
</evidence>
<dbReference type="Gene3D" id="3.40.50.10810">
    <property type="entry name" value="Tandem AAA-ATPase domain"/>
    <property type="match status" value="1"/>
</dbReference>
<dbReference type="GO" id="GO:0006355">
    <property type="term" value="P:regulation of DNA-templated transcription"/>
    <property type="evidence" value="ECO:0007669"/>
    <property type="project" value="InterPro"/>
</dbReference>
<evidence type="ECO:0000256" key="1">
    <source>
        <dbReference type="ARBA" id="ARBA00004123"/>
    </source>
</evidence>
<dbReference type="InterPro" id="IPR014978">
    <property type="entry name" value="Gln-Leu-Gln_QLQ"/>
</dbReference>
<dbReference type="InterPro" id="IPR001650">
    <property type="entry name" value="Helicase_C-like"/>
</dbReference>
<dbReference type="EMBL" id="WTXG01000001">
    <property type="protein sequence ID" value="KAI0307519.1"/>
    <property type="molecule type" value="Genomic_DNA"/>
</dbReference>
<feature type="compositionally biased region" description="Acidic residues" evidence="10">
    <location>
        <begin position="1454"/>
        <end position="1465"/>
    </location>
</feature>
<dbReference type="GO" id="GO:0016787">
    <property type="term" value="F:hydrolase activity"/>
    <property type="evidence" value="ECO:0007669"/>
    <property type="project" value="UniProtKB-KW"/>
</dbReference>
<dbReference type="PROSITE" id="PS51666">
    <property type="entry name" value="QLQ"/>
    <property type="match status" value="1"/>
</dbReference>
<evidence type="ECO:0000259" key="11">
    <source>
        <dbReference type="PROSITE" id="PS50014"/>
    </source>
</evidence>
<dbReference type="Pfam" id="PF00176">
    <property type="entry name" value="SNF2-rel_dom"/>
    <property type="match status" value="1"/>
</dbReference>
<dbReference type="SUPFAM" id="SSF47370">
    <property type="entry name" value="Bromodomain"/>
    <property type="match status" value="1"/>
</dbReference>
<feature type="domain" description="Helicase ATP-binding" evidence="12">
    <location>
        <begin position="606"/>
        <end position="771"/>
    </location>
</feature>
<keyword evidence="2" id="KW-0547">Nucleotide-binding</keyword>
<dbReference type="SMART" id="SM00297">
    <property type="entry name" value="BROMO"/>
    <property type="match status" value="1"/>
</dbReference>
<organism evidence="16 17">
    <name type="scientific">Multifurca ochricompacta</name>
    <dbReference type="NCBI Taxonomy" id="376703"/>
    <lineage>
        <taxon>Eukaryota</taxon>
        <taxon>Fungi</taxon>
        <taxon>Dikarya</taxon>
        <taxon>Basidiomycota</taxon>
        <taxon>Agaricomycotina</taxon>
        <taxon>Agaricomycetes</taxon>
        <taxon>Russulales</taxon>
        <taxon>Russulaceae</taxon>
        <taxon>Multifurca</taxon>
    </lineage>
</organism>
<dbReference type="GO" id="GO:0005524">
    <property type="term" value="F:ATP binding"/>
    <property type="evidence" value="ECO:0007669"/>
    <property type="project" value="InterPro"/>
</dbReference>
<proteinExistence type="predicted"/>
<keyword evidence="6 9" id="KW-0103">Bromodomain</keyword>
<dbReference type="InterPro" id="IPR029295">
    <property type="entry name" value="SnAC"/>
</dbReference>
<comment type="subcellular location">
    <subcellularLocation>
        <location evidence="1">Nucleus</location>
    </subcellularLocation>
</comment>